<protein>
    <submittedName>
        <fullName evidence="6">Iron transporter</fullName>
    </submittedName>
</protein>
<sequence>MNARPRPDHGAQQEAAPSVSPVSPNSPVSPVSAFSAGLAERSVPRQSRHAPDDHPHRPSASHGSPADPSAASDERPAGVDPLTHPDPEVAADAAACEGLLRCWVRETGVARPAGGVLALPLPSSGAALRVPVRHWSATGWHRFGVPELATAPVGAPPLDAVTLAALLGREAASAAGGRADGETAALVGRVADSQRRTALFLAHRRADPGPARHGHAFLDAEQSVLLGHPLHPNPKSLEGIAGREAARCSPELRGSFRLHWLAVDRAVLASDSAWREEGGEVPAETLAARVAGAPLPLPPGTVPLPLHPWQARDVAHRPAVAELFAGGLLHDLGEHGPPWHPTSSVRTVLRPDAEMMLKLSLGLWITNSRRENLRKELHRGVEVHRLLEGGLAAELRAACGPGFDIVRDPAWLAVDDLAGRPIPGMDTLLRQSPFGPEDDVLCLAALTAQRPWPGRPGAALSSRLAEVLRGLAERTGAGRAAVAEEWLGRYLRAVVRPVLWLDAHAGIALEAHQQNTLVLLDAEGWPVGGRYRDNQGYYFRESRRAALRHRSPGLGDRSDTFVPDAVTDERFAYYLGINNVLGLIGALGAQGLADEAALLAVVRAFLAEEAGRTDGPVSPLVSHLLTAGTLRCKANLLTRLRGMDELTGPVDGQSVYVALANPLADPLAAR</sequence>
<dbReference type="InterPro" id="IPR007310">
    <property type="entry name" value="Aerobactin_biosyn_IucA/IucC_N"/>
</dbReference>
<dbReference type="OrthoDB" id="495728at2"/>
<evidence type="ECO:0000313" key="7">
    <source>
        <dbReference type="Proteomes" id="UP000311713"/>
    </source>
</evidence>
<keyword evidence="7" id="KW-1185">Reference proteome</keyword>
<reference evidence="6 7" key="1">
    <citation type="submission" date="2019-06" db="EMBL/GenBank/DDBJ databases">
        <title>Draft genome of Streptomyces sedi sp. JCM16909.</title>
        <authorList>
            <person name="Klykleung N."/>
            <person name="Tanasupawat S."/>
            <person name="Kudo T."/>
            <person name="Yuki M."/>
            <person name="Ohkuma M."/>
        </authorList>
    </citation>
    <scope>NUCLEOTIDE SEQUENCE [LARGE SCALE GENOMIC DNA]</scope>
    <source>
        <strain evidence="6 7">JCM 16909</strain>
    </source>
</reference>
<dbReference type="GO" id="GO:0019290">
    <property type="term" value="P:siderophore biosynthetic process"/>
    <property type="evidence" value="ECO:0007669"/>
    <property type="project" value="InterPro"/>
</dbReference>
<feature type="domain" description="Aerobactin siderophore biosynthesis IucA/IucC N-terminal" evidence="4">
    <location>
        <begin position="217"/>
        <end position="448"/>
    </location>
</feature>
<dbReference type="Pfam" id="PF06276">
    <property type="entry name" value="FhuF"/>
    <property type="match status" value="1"/>
</dbReference>
<evidence type="ECO:0000256" key="3">
    <source>
        <dbReference type="SAM" id="MobiDB-lite"/>
    </source>
</evidence>
<dbReference type="Gene3D" id="1.10.510.40">
    <property type="match status" value="1"/>
</dbReference>
<comment type="similarity">
    <text evidence="2">Belongs to the IucA/IucC family.</text>
</comment>
<name>A0A5C4V764_9ACTN</name>
<evidence type="ECO:0000259" key="5">
    <source>
        <dbReference type="Pfam" id="PF06276"/>
    </source>
</evidence>
<evidence type="ECO:0000256" key="2">
    <source>
        <dbReference type="ARBA" id="ARBA00007832"/>
    </source>
</evidence>
<dbReference type="PANTHER" id="PTHR34384">
    <property type="entry name" value="L-2,3-DIAMINOPROPANOATE--CITRATE LIGASE"/>
    <property type="match status" value="1"/>
</dbReference>
<feature type="domain" description="Aerobactin siderophore biosynthesis IucA/IucC-like C-terminal" evidence="5">
    <location>
        <begin position="484"/>
        <end position="647"/>
    </location>
</feature>
<evidence type="ECO:0000313" key="6">
    <source>
        <dbReference type="EMBL" id="TNM31780.1"/>
    </source>
</evidence>
<comment type="pathway">
    <text evidence="1">Siderophore biosynthesis.</text>
</comment>
<organism evidence="6 7">
    <name type="scientific">Streptomyces sedi</name>
    <dbReference type="NCBI Taxonomy" id="555059"/>
    <lineage>
        <taxon>Bacteria</taxon>
        <taxon>Bacillati</taxon>
        <taxon>Actinomycetota</taxon>
        <taxon>Actinomycetes</taxon>
        <taxon>Kitasatosporales</taxon>
        <taxon>Streptomycetaceae</taxon>
        <taxon>Streptomyces</taxon>
    </lineage>
</organism>
<dbReference type="PANTHER" id="PTHR34384:SF5">
    <property type="entry name" value="L-2,3-DIAMINOPROPANOATE--CITRATE LIGASE"/>
    <property type="match status" value="1"/>
</dbReference>
<dbReference type="EMBL" id="VDGT01000005">
    <property type="protein sequence ID" value="TNM31780.1"/>
    <property type="molecule type" value="Genomic_DNA"/>
</dbReference>
<dbReference type="RefSeq" id="WP_139643111.1">
    <property type="nucleotide sequence ID" value="NZ_BAAAZS010000079.1"/>
</dbReference>
<feature type="compositionally biased region" description="Basic and acidic residues" evidence="3">
    <location>
        <begin position="72"/>
        <end position="86"/>
    </location>
</feature>
<comment type="caution">
    <text evidence="6">The sequence shown here is derived from an EMBL/GenBank/DDBJ whole genome shotgun (WGS) entry which is preliminary data.</text>
</comment>
<evidence type="ECO:0000259" key="4">
    <source>
        <dbReference type="Pfam" id="PF04183"/>
    </source>
</evidence>
<accession>A0A5C4V764</accession>
<feature type="compositionally biased region" description="Basic and acidic residues" evidence="3">
    <location>
        <begin position="1"/>
        <end position="11"/>
    </location>
</feature>
<dbReference type="Pfam" id="PF04183">
    <property type="entry name" value="IucA_IucC"/>
    <property type="match status" value="1"/>
</dbReference>
<feature type="compositionally biased region" description="Low complexity" evidence="3">
    <location>
        <begin position="15"/>
        <end position="36"/>
    </location>
</feature>
<dbReference type="GO" id="GO:0016881">
    <property type="term" value="F:acid-amino acid ligase activity"/>
    <property type="evidence" value="ECO:0007669"/>
    <property type="project" value="UniProtKB-ARBA"/>
</dbReference>
<gene>
    <name evidence="6" type="ORF">FH715_09595</name>
</gene>
<dbReference type="AlphaFoldDB" id="A0A5C4V764"/>
<dbReference type="InterPro" id="IPR022770">
    <property type="entry name" value="IucA/IucC-like_C"/>
</dbReference>
<dbReference type="InterPro" id="IPR037455">
    <property type="entry name" value="LucA/IucC-like"/>
</dbReference>
<feature type="region of interest" description="Disordered" evidence="3">
    <location>
        <begin position="1"/>
        <end position="86"/>
    </location>
</feature>
<proteinExistence type="inferred from homology"/>
<dbReference type="Proteomes" id="UP000311713">
    <property type="component" value="Unassembled WGS sequence"/>
</dbReference>
<evidence type="ECO:0000256" key="1">
    <source>
        <dbReference type="ARBA" id="ARBA00004924"/>
    </source>
</evidence>